<dbReference type="EMBL" id="HG793128">
    <property type="protein sequence ID" value="CDK27696.1"/>
    <property type="molecule type" value="Genomic_DNA"/>
</dbReference>
<dbReference type="GO" id="GO:0005739">
    <property type="term" value="C:mitochondrion"/>
    <property type="evidence" value="ECO:0007669"/>
    <property type="project" value="TreeGrafter"/>
</dbReference>
<dbReference type="Pfam" id="PF10315">
    <property type="entry name" value="Aim19"/>
    <property type="match status" value="1"/>
</dbReference>
<reference evidence="1" key="1">
    <citation type="submission" date="2013-12" db="EMBL/GenBank/DDBJ databases">
        <authorList>
            <person name="Genoscope - CEA"/>
        </authorList>
    </citation>
    <scope>NUCLEOTIDE SEQUENCE</scope>
    <source>
        <strain evidence="1">CBS 1993</strain>
    </source>
</reference>
<evidence type="ECO:0000313" key="1">
    <source>
        <dbReference type="EMBL" id="CDK27696.1"/>
    </source>
</evidence>
<protein>
    <recommendedName>
        <fullName evidence="3">Altered inheritance of mitochondria protein 19</fullName>
    </recommendedName>
</protein>
<proteinExistence type="predicted"/>
<dbReference type="AlphaFoldDB" id="W6MMD0"/>
<dbReference type="PANTHER" id="PTHR28177">
    <property type="entry name" value="ALTERED INHERITANCE OF MITOCHONDRIA PROTEIN 19, MITOCHONDRIAL"/>
    <property type="match status" value="1"/>
</dbReference>
<name>W6MMD0_9ASCO</name>
<gene>
    <name evidence="1" type="ORF">KUCA_T00003675001</name>
</gene>
<dbReference type="STRING" id="1382522.W6MMD0"/>
<evidence type="ECO:0000313" key="2">
    <source>
        <dbReference type="Proteomes" id="UP000019384"/>
    </source>
</evidence>
<dbReference type="PANTHER" id="PTHR28177:SF1">
    <property type="entry name" value="ALTERED INHERITANCE OF MITOCHONDRIA PROTEIN 19, MITOCHONDRIAL"/>
    <property type="match status" value="1"/>
</dbReference>
<dbReference type="RefSeq" id="XP_022459689.1">
    <property type="nucleotide sequence ID" value="XM_022602113.1"/>
</dbReference>
<sequence length="153" mass="16383">MSQAPEIPEITDSKGISQYVYELSATPYPAWALAAGLVTTPLIRPTLVPAAAVDAAPKSTFGFGGSKLGVKYPGLSYPTNLSCLLFGATSALGGYMIYDNDLQNGSGFLAVWSLLYPIVNGRKAIWTLKLWPKLLAGQALINAGLYGRRFIWP</sequence>
<keyword evidence="2" id="KW-1185">Reference proteome</keyword>
<accession>W6MMD0</accession>
<evidence type="ECO:0008006" key="3">
    <source>
        <dbReference type="Google" id="ProtNLM"/>
    </source>
</evidence>
<dbReference type="HOGENOM" id="CLU_130042_0_0_1"/>
<organism evidence="1 2">
    <name type="scientific">Kuraishia capsulata CBS 1993</name>
    <dbReference type="NCBI Taxonomy" id="1382522"/>
    <lineage>
        <taxon>Eukaryota</taxon>
        <taxon>Fungi</taxon>
        <taxon>Dikarya</taxon>
        <taxon>Ascomycota</taxon>
        <taxon>Saccharomycotina</taxon>
        <taxon>Pichiomycetes</taxon>
        <taxon>Pichiales</taxon>
        <taxon>Pichiaceae</taxon>
        <taxon>Kuraishia</taxon>
    </lineage>
</organism>
<dbReference type="GeneID" id="34521077"/>
<reference evidence="1" key="2">
    <citation type="submission" date="2014-02" db="EMBL/GenBank/DDBJ databases">
        <title>Complete DNA sequence of /Kuraishia capsulata/ illustrates novel genomic features among budding yeasts (/Saccharomycotina/).</title>
        <authorList>
            <person name="Morales L."/>
            <person name="Noel B."/>
            <person name="Porcel B."/>
            <person name="Marcet-Houben M."/>
            <person name="Hullo M-F."/>
            <person name="Sacerdot C."/>
            <person name="Tekaia F."/>
            <person name="Leh-Louis V."/>
            <person name="Despons L."/>
            <person name="Khanna V."/>
            <person name="Aury J-M."/>
            <person name="Barbe V."/>
            <person name="Couloux A."/>
            <person name="Labadie K."/>
            <person name="Pelletier E."/>
            <person name="Souciet J-L."/>
            <person name="Boekhout T."/>
            <person name="Gabaldon T."/>
            <person name="Wincker P."/>
            <person name="Dujon B."/>
        </authorList>
    </citation>
    <scope>NUCLEOTIDE SEQUENCE</scope>
    <source>
        <strain evidence="1">CBS 1993</strain>
    </source>
</reference>
<dbReference type="Proteomes" id="UP000019384">
    <property type="component" value="Unassembled WGS sequence"/>
</dbReference>
<dbReference type="InterPro" id="IPR019419">
    <property type="entry name" value="AIM19"/>
</dbReference>
<dbReference type="OrthoDB" id="5554402at2759"/>